<evidence type="ECO:0000256" key="9">
    <source>
        <dbReference type="ARBA" id="ARBA00047469"/>
    </source>
</evidence>
<evidence type="ECO:0000256" key="3">
    <source>
        <dbReference type="ARBA" id="ARBA00022598"/>
    </source>
</evidence>
<comment type="similarity">
    <text evidence="1 10">Belongs to the class-I aminoacyl-tRNA synthetase family.</text>
</comment>
<evidence type="ECO:0000256" key="10">
    <source>
        <dbReference type="RuleBase" id="RU363035"/>
    </source>
</evidence>
<name>A0A1U7LHX1_NEOID</name>
<keyword evidence="3 10" id="KW-0436">Ligase</keyword>
<dbReference type="InterPro" id="IPR001412">
    <property type="entry name" value="aa-tRNA-synth_I_CS"/>
</dbReference>
<dbReference type="EC" id="6.1.1.4" evidence="2"/>
<feature type="domain" description="Methionyl/Valyl/Leucyl/Isoleucyl-tRNA synthetase anticodon-binding" evidence="13">
    <location>
        <begin position="850"/>
        <end position="976"/>
    </location>
</feature>
<proteinExistence type="inferred from homology"/>
<dbReference type="NCBIfam" id="TIGR00395">
    <property type="entry name" value="leuS_arch"/>
    <property type="match status" value="1"/>
</dbReference>
<feature type="domain" description="Aminoacyl-tRNA synthetase class Ia" evidence="12">
    <location>
        <begin position="90"/>
        <end position="156"/>
    </location>
</feature>
<evidence type="ECO:0000259" key="14">
    <source>
        <dbReference type="Pfam" id="PF24810"/>
    </source>
</evidence>
<dbReference type="SUPFAM" id="SSF47323">
    <property type="entry name" value="Anticodon-binding domain of a subclass of class I aminoacyl-tRNA synthetases"/>
    <property type="match status" value="1"/>
</dbReference>
<keyword evidence="7 10" id="KW-0030">Aminoacyl-tRNA synthetase</keyword>
<evidence type="ECO:0000259" key="13">
    <source>
        <dbReference type="Pfam" id="PF08264"/>
    </source>
</evidence>
<accession>A0A1U7LHX1</accession>
<dbReference type="GO" id="GO:0005524">
    <property type="term" value="F:ATP binding"/>
    <property type="evidence" value="ECO:0007669"/>
    <property type="project" value="UniProtKB-KW"/>
</dbReference>
<dbReference type="InterPro" id="IPR014729">
    <property type="entry name" value="Rossmann-like_a/b/a_fold"/>
</dbReference>
<dbReference type="Gene3D" id="3.40.50.620">
    <property type="entry name" value="HUPs"/>
    <property type="match status" value="1"/>
</dbReference>
<dbReference type="PANTHER" id="PTHR45794:SF1">
    <property type="entry name" value="LEUCINE--TRNA LIGASE, CYTOPLASMIC"/>
    <property type="match status" value="1"/>
</dbReference>
<dbReference type="OrthoDB" id="10249672at2759"/>
<feature type="domain" description="Leucine--tRNA ligase RagD-binding" evidence="14">
    <location>
        <begin position="999"/>
        <end position="1067"/>
    </location>
</feature>
<reference evidence="15 16" key="1">
    <citation type="submission" date="2016-04" db="EMBL/GenBank/DDBJ databases">
        <title>Evolutionary innovation and constraint leading to complex multicellularity in the Ascomycota.</title>
        <authorList>
            <person name="Cisse O."/>
            <person name="Nguyen A."/>
            <person name="Hewitt D.A."/>
            <person name="Jedd G."/>
            <person name="Stajich J.E."/>
        </authorList>
    </citation>
    <scope>NUCLEOTIDE SEQUENCE [LARGE SCALE GENOMIC DNA]</scope>
    <source>
        <strain evidence="15 16">DAH-3</strain>
    </source>
</reference>
<dbReference type="Pfam" id="PF00133">
    <property type="entry name" value="tRNA-synt_1"/>
    <property type="match status" value="2"/>
</dbReference>
<evidence type="ECO:0000256" key="4">
    <source>
        <dbReference type="ARBA" id="ARBA00022741"/>
    </source>
</evidence>
<dbReference type="InterPro" id="IPR009080">
    <property type="entry name" value="tRNAsynth_Ia_anticodon-bd"/>
</dbReference>
<keyword evidence="16" id="KW-1185">Reference proteome</keyword>
<gene>
    <name evidence="15" type="ORF">NEOLI_003252</name>
</gene>
<dbReference type="Gene3D" id="3.90.740.10">
    <property type="entry name" value="Valyl/Leucyl/Isoleucyl-tRNA synthetase, editing domain"/>
    <property type="match status" value="1"/>
</dbReference>
<dbReference type="OMA" id="KFIEWQF"/>
<dbReference type="InterPro" id="IPR002300">
    <property type="entry name" value="aa-tRNA-synth_Ia"/>
</dbReference>
<evidence type="ECO:0000259" key="12">
    <source>
        <dbReference type="Pfam" id="PF00133"/>
    </source>
</evidence>
<evidence type="ECO:0000256" key="2">
    <source>
        <dbReference type="ARBA" id="ARBA00013164"/>
    </source>
</evidence>
<evidence type="ECO:0000256" key="1">
    <source>
        <dbReference type="ARBA" id="ARBA00005594"/>
    </source>
</evidence>
<dbReference type="InterPro" id="IPR055416">
    <property type="entry name" value="RBD_LARS1"/>
</dbReference>
<evidence type="ECO:0000256" key="8">
    <source>
        <dbReference type="ARBA" id="ARBA00030520"/>
    </source>
</evidence>
<feature type="region of interest" description="Disordered" evidence="11">
    <location>
        <begin position="168"/>
        <end position="197"/>
    </location>
</feature>
<keyword evidence="4 10" id="KW-0547">Nucleotide-binding</keyword>
<dbReference type="Gene3D" id="1.10.730.10">
    <property type="entry name" value="Isoleucyl-tRNA Synthetase, Domain 1"/>
    <property type="match status" value="1"/>
</dbReference>
<protein>
    <recommendedName>
        <fullName evidence="2">leucine--tRNA ligase</fullName>
        <ecNumber evidence="2">6.1.1.4</ecNumber>
    </recommendedName>
    <alternativeName>
        <fullName evidence="8">Leucyl-tRNA synthetase</fullName>
    </alternativeName>
</protein>
<sequence length="1127" mass="127697">LHIKRSGNLRNIPSGDRVISQIQPPFRIIAAMAAVVDPSATSASTMQLPKTHKRDTLIEIEKSIQKKWAVERTFEVNPPSLKETGELSSQEMREKYPKFFGTMAYPYMNGTLHLGHAFTMTKVEFATGYERMNGKRALFPLGFHCTGMPIKACADKLKKELDQFGPNFDLPLEQETNSGESPTNPVTTPAVSQDPSKFVAKKGKQVSKKTNTSYQFQIMKLIGVPDDQIAKFANSQYWLKYFPPIAREDVTSFGARIDWRRSFVTTDANPYYDSFIRWQMNKLYALSKIKFGERYTIYSPRDKQPCMDHDRSSGEGVGPQDYTGIKMKVLKWSEAAMNELSKFESEISGKNVFLIAATLRPETMYGQTNCFIGPNVQYIILKSRTPKELYLCTEKSAKNMAFQHLTSGDGQVEIICEIKGSSVIGSQVHAPLSKYSKVYVLPMESVLSSKGTGVVTSVPSDSPDDWATTVDLAKKADYYKINADWVKPAVAIISTLNYGDMCAETLVKEMKIQSPKDAKQLAVAKEVAYKEGFYKGTMMVGRYKGEKVENAKPKVRQDLIDQNLAFVYQEPENLIISRSGEECVVALIDQWYIDYGEREWRNLTEVCLNRVNCFASETRNGLDRELDRIHQWACARQFGLGSRLPWDKSCLVESLSDSTIYMAYYTICHHLHSNIYGSKIGPAGIHHKDMTDPVWEYIFARGPYPETKIPRATLDNLNREFEYFYPLDLRVSGKDLIGNHLTFFLYNHTAIFSPEYWPKGIRANGHLMLNSEKMAKSTGNFLTLRESISKFGADATRIALADAGDFIEDANFEEETANAAILRLHTLLEWVQEMIREKNTLRVGMDNIHDRIFENEMNRLIGLTKESYDKAFYKNALQFGFHVLQNTFAEYRKMTEDARMRKGLVFKFLETLVLLITPIAPHFAEHIWTNLLEKRSSVQNAAFPTAGPVDSILVAQNEYMRTLEGSVNAALGAQEKKKKKGKEVSFDPKKAKKLTIFNATELPKWQISAIEILKKHYMENGETIHDAEIKKSFVLSGLLQDKKVMPFVQTFRTKINQLGSEAFKLMLPFDEDELLNIMVPFLQKSINAQSVAIVNATIAADKIEGATMAKDAVPGHPTFLFENVDQT</sequence>
<dbReference type="InterPro" id="IPR013155">
    <property type="entry name" value="M/V/L/I-tRNA-synth_anticd-bd"/>
</dbReference>
<dbReference type="GO" id="GO:0002161">
    <property type="term" value="F:aminoacyl-tRNA deacylase activity"/>
    <property type="evidence" value="ECO:0007669"/>
    <property type="project" value="InterPro"/>
</dbReference>
<evidence type="ECO:0000256" key="11">
    <source>
        <dbReference type="SAM" id="MobiDB-lite"/>
    </source>
</evidence>
<comment type="caution">
    <text evidence="15">The sequence shown here is derived from an EMBL/GenBank/DDBJ whole genome shotgun (WGS) entry which is preliminary data.</text>
</comment>
<keyword evidence="5 10" id="KW-0067">ATP-binding</keyword>
<dbReference type="PROSITE" id="PS00178">
    <property type="entry name" value="AA_TRNA_LIGASE_I"/>
    <property type="match status" value="1"/>
</dbReference>
<evidence type="ECO:0000256" key="6">
    <source>
        <dbReference type="ARBA" id="ARBA00022917"/>
    </source>
</evidence>
<dbReference type="SUPFAM" id="SSF50677">
    <property type="entry name" value="ValRS/IleRS/LeuRS editing domain"/>
    <property type="match status" value="1"/>
</dbReference>
<feature type="compositionally biased region" description="Polar residues" evidence="11">
    <location>
        <begin position="174"/>
        <end position="195"/>
    </location>
</feature>
<dbReference type="InterPro" id="IPR004493">
    <property type="entry name" value="Leu-tRNA-synth_Ia_arc/euk"/>
</dbReference>
<dbReference type="Pfam" id="PF24810">
    <property type="entry name" value="RBD_LARS1"/>
    <property type="match status" value="1"/>
</dbReference>
<feature type="domain" description="Aminoacyl-tRNA synthetase class Ia" evidence="12">
    <location>
        <begin position="327"/>
        <end position="812"/>
    </location>
</feature>
<dbReference type="PANTHER" id="PTHR45794">
    <property type="entry name" value="LEUCYL-TRNA SYNTHETASE"/>
    <property type="match status" value="1"/>
</dbReference>
<dbReference type="Proteomes" id="UP000186594">
    <property type="component" value="Unassembled WGS sequence"/>
</dbReference>
<keyword evidence="6 10" id="KW-0648">Protein biosynthesis</keyword>
<dbReference type="EMBL" id="LXFE01003776">
    <property type="protein sequence ID" value="OLL22193.1"/>
    <property type="molecule type" value="Genomic_DNA"/>
</dbReference>
<evidence type="ECO:0000313" key="16">
    <source>
        <dbReference type="Proteomes" id="UP000186594"/>
    </source>
</evidence>
<dbReference type="Pfam" id="PF08264">
    <property type="entry name" value="Anticodon_1"/>
    <property type="match status" value="1"/>
</dbReference>
<evidence type="ECO:0000256" key="5">
    <source>
        <dbReference type="ARBA" id="ARBA00022840"/>
    </source>
</evidence>
<dbReference type="CDD" id="cd07959">
    <property type="entry name" value="Anticodon_Ia_Leu_AEc"/>
    <property type="match status" value="1"/>
</dbReference>
<dbReference type="FunFam" id="3.90.740.10:FF:000001">
    <property type="entry name" value="Leucine--tRNA ligase, cytoplasmic"/>
    <property type="match status" value="1"/>
</dbReference>
<organism evidence="15 16">
    <name type="scientific">Neolecta irregularis (strain DAH-3)</name>
    <dbReference type="NCBI Taxonomy" id="1198029"/>
    <lineage>
        <taxon>Eukaryota</taxon>
        <taxon>Fungi</taxon>
        <taxon>Dikarya</taxon>
        <taxon>Ascomycota</taxon>
        <taxon>Taphrinomycotina</taxon>
        <taxon>Neolectales</taxon>
        <taxon>Neolectaceae</taxon>
        <taxon>Neolecta</taxon>
    </lineage>
</organism>
<feature type="non-terminal residue" evidence="15">
    <location>
        <position position="1"/>
    </location>
</feature>
<dbReference type="GO" id="GO:0004823">
    <property type="term" value="F:leucine-tRNA ligase activity"/>
    <property type="evidence" value="ECO:0007669"/>
    <property type="project" value="UniProtKB-EC"/>
</dbReference>
<evidence type="ECO:0000313" key="15">
    <source>
        <dbReference type="EMBL" id="OLL22193.1"/>
    </source>
</evidence>
<dbReference type="STRING" id="1198029.A0A1U7LHX1"/>
<evidence type="ECO:0000256" key="7">
    <source>
        <dbReference type="ARBA" id="ARBA00023146"/>
    </source>
</evidence>
<dbReference type="AlphaFoldDB" id="A0A1U7LHX1"/>
<dbReference type="GO" id="GO:0006429">
    <property type="term" value="P:leucyl-tRNA aminoacylation"/>
    <property type="evidence" value="ECO:0007669"/>
    <property type="project" value="InterPro"/>
</dbReference>
<dbReference type="SUPFAM" id="SSF52374">
    <property type="entry name" value="Nucleotidylyl transferase"/>
    <property type="match status" value="1"/>
</dbReference>
<comment type="catalytic activity">
    <reaction evidence="9">
        <text>tRNA(Leu) + L-leucine + ATP = L-leucyl-tRNA(Leu) + AMP + diphosphate</text>
        <dbReference type="Rhea" id="RHEA:11688"/>
        <dbReference type="Rhea" id="RHEA-COMP:9613"/>
        <dbReference type="Rhea" id="RHEA-COMP:9622"/>
        <dbReference type="ChEBI" id="CHEBI:30616"/>
        <dbReference type="ChEBI" id="CHEBI:33019"/>
        <dbReference type="ChEBI" id="CHEBI:57427"/>
        <dbReference type="ChEBI" id="CHEBI:78442"/>
        <dbReference type="ChEBI" id="CHEBI:78494"/>
        <dbReference type="ChEBI" id="CHEBI:456215"/>
        <dbReference type="EC" id="6.1.1.4"/>
    </reaction>
</comment>
<dbReference type="InterPro" id="IPR009008">
    <property type="entry name" value="Val/Leu/Ile-tRNA-synth_edit"/>
</dbReference>